<dbReference type="SUPFAM" id="SSF47336">
    <property type="entry name" value="ACP-like"/>
    <property type="match status" value="1"/>
</dbReference>
<dbReference type="EMBL" id="JBHSJB010000017">
    <property type="protein sequence ID" value="MFC5056003.1"/>
    <property type="molecule type" value="Genomic_DNA"/>
</dbReference>
<evidence type="ECO:0000313" key="3">
    <source>
        <dbReference type="Proteomes" id="UP001595833"/>
    </source>
</evidence>
<dbReference type="RefSeq" id="WP_344039714.1">
    <property type="nucleotide sequence ID" value="NZ_BAAAKE010000018.1"/>
</dbReference>
<dbReference type="Gene3D" id="1.10.1200.10">
    <property type="entry name" value="ACP-like"/>
    <property type="match status" value="1"/>
</dbReference>
<feature type="domain" description="Carrier" evidence="1">
    <location>
        <begin position="1"/>
        <end position="78"/>
    </location>
</feature>
<evidence type="ECO:0000313" key="2">
    <source>
        <dbReference type="EMBL" id="MFC5056003.1"/>
    </source>
</evidence>
<dbReference type="PROSITE" id="PS50075">
    <property type="entry name" value="CARRIER"/>
    <property type="match status" value="1"/>
</dbReference>
<dbReference type="Proteomes" id="UP001595833">
    <property type="component" value="Unassembled WGS sequence"/>
</dbReference>
<accession>A0ABV9Y012</accession>
<proteinExistence type="predicted"/>
<sequence>MAEDTRAVVGQFVRGKMPKVELGDDQDFFELGFVNSLFAMELVMFVENRFGLRVPNDELRRENFRSVSAISDLVDRLSPAREPVPQEATA</sequence>
<protein>
    <submittedName>
        <fullName evidence="2">Phosphopantetheine-binding protein</fullName>
    </submittedName>
</protein>
<dbReference type="Pfam" id="PF00550">
    <property type="entry name" value="PP-binding"/>
    <property type="match status" value="1"/>
</dbReference>
<name>A0ABV9Y012_9PSEU</name>
<evidence type="ECO:0000259" key="1">
    <source>
        <dbReference type="PROSITE" id="PS50075"/>
    </source>
</evidence>
<gene>
    <name evidence="2" type="ORF">ACFPFM_19880</name>
</gene>
<comment type="caution">
    <text evidence="2">The sequence shown here is derived from an EMBL/GenBank/DDBJ whole genome shotgun (WGS) entry which is preliminary data.</text>
</comment>
<dbReference type="InterPro" id="IPR036736">
    <property type="entry name" value="ACP-like_sf"/>
</dbReference>
<keyword evidence="3" id="KW-1185">Reference proteome</keyword>
<organism evidence="2 3">
    <name type="scientific">Saccharothrix xinjiangensis</name>
    <dbReference type="NCBI Taxonomy" id="204798"/>
    <lineage>
        <taxon>Bacteria</taxon>
        <taxon>Bacillati</taxon>
        <taxon>Actinomycetota</taxon>
        <taxon>Actinomycetes</taxon>
        <taxon>Pseudonocardiales</taxon>
        <taxon>Pseudonocardiaceae</taxon>
        <taxon>Saccharothrix</taxon>
    </lineage>
</organism>
<dbReference type="InterPro" id="IPR009081">
    <property type="entry name" value="PP-bd_ACP"/>
</dbReference>
<reference evidence="3" key="1">
    <citation type="journal article" date="2019" name="Int. J. Syst. Evol. Microbiol.">
        <title>The Global Catalogue of Microorganisms (GCM) 10K type strain sequencing project: providing services to taxonomists for standard genome sequencing and annotation.</title>
        <authorList>
            <consortium name="The Broad Institute Genomics Platform"/>
            <consortium name="The Broad Institute Genome Sequencing Center for Infectious Disease"/>
            <person name="Wu L."/>
            <person name="Ma J."/>
        </authorList>
    </citation>
    <scope>NUCLEOTIDE SEQUENCE [LARGE SCALE GENOMIC DNA]</scope>
    <source>
        <strain evidence="3">KCTC 12848</strain>
    </source>
</reference>